<protein>
    <submittedName>
        <fullName evidence="2">Reverse transcriptase domain, reverse transcriptase zinc-binding domain protein</fullName>
    </submittedName>
</protein>
<dbReference type="Pfam" id="PF13966">
    <property type="entry name" value="zf-RVT"/>
    <property type="match status" value="1"/>
</dbReference>
<feature type="domain" description="Reverse transcriptase zinc-binding" evidence="1">
    <location>
        <begin position="89"/>
        <end position="163"/>
    </location>
</feature>
<dbReference type="GO" id="GO:0003964">
    <property type="term" value="F:RNA-directed DNA polymerase activity"/>
    <property type="evidence" value="ECO:0007669"/>
    <property type="project" value="UniProtKB-KW"/>
</dbReference>
<comment type="caution">
    <text evidence="2">The sequence shown here is derived from an EMBL/GenBank/DDBJ whole genome shotgun (WGS) entry which is preliminary data.</text>
</comment>
<dbReference type="AlphaFoldDB" id="A0A699KKW7"/>
<gene>
    <name evidence="2" type="ORF">Tci_671953</name>
</gene>
<dbReference type="EMBL" id="BKCJ010530674">
    <property type="protein sequence ID" value="GFA99981.1"/>
    <property type="molecule type" value="Genomic_DNA"/>
</dbReference>
<name>A0A699KKW7_TANCI</name>
<reference evidence="2" key="1">
    <citation type="journal article" date="2019" name="Sci. Rep.">
        <title>Draft genome of Tanacetum cinerariifolium, the natural source of mosquito coil.</title>
        <authorList>
            <person name="Yamashiro T."/>
            <person name="Shiraishi A."/>
            <person name="Satake H."/>
            <person name="Nakayama K."/>
        </authorList>
    </citation>
    <scope>NUCLEOTIDE SEQUENCE</scope>
</reference>
<keyword evidence="2" id="KW-0808">Transferase</keyword>
<evidence type="ECO:0000313" key="2">
    <source>
        <dbReference type="EMBL" id="GFA99981.1"/>
    </source>
</evidence>
<sequence length="164" mass="18886">MSSYNMSFSKNTISAFTLNDSEDSWAWTVVNKDCFVRDNWINGWSFDWVRNIISGPNASQLALLQNNISAFTLNDSEDSWAWTVGGHSFSVSSARHLIDSRLLPEQGPATRWCNIIPKKINIFVWRALRDRLPTRWNLSRKGIELNSLNYPICDTRIESTFHTI</sequence>
<proteinExistence type="predicted"/>
<dbReference type="InterPro" id="IPR026960">
    <property type="entry name" value="RVT-Znf"/>
</dbReference>
<organism evidence="2">
    <name type="scientific">Tanacetum cinerariifolium</name>
    <name type="common">Dalmatian daisy</name>
    <name type="synonym">Chrysanthemum cinerariifolium</name>
    <dbReference type="NCBI Taxonomy" id="118510"/>
    <lineage>
        <taxon>Eukaryota</taxon>
        <taxon>Viridiplantae</taxon>
        <taxon>Streptophyta</taxon>
        <taxon>Embryophyta</taxon>
        <taxon>Tracheophyta</taxon>
        <taxon>Spermatophyta</taxon>
        <taxon>Magnoliopsida</taxon>
        <taxon>eudicotyledons</taxon>
        <taxon>Gunneridae</taxon>
        <taxon>Pentapetalae</taxon>
        <taxon>asterids</taxon>
        <taxon>campanulids</taxon>
        <taxon>Asterales</taxon>
        <taxon>Asteraceae</taxon>
        <taxon>Asteroideae</taxon>
        <taxon>Anthemideae</taxon>
        <taxon>Anthemidinae</taxon>
        <taxon>Tanacetum</taxon>
    </lineage>
</organism>
<evidence type="ECO:0000259" key="1">
    <source>
        <dbReference type="Pfam" id="PF13966"/>
    </source>
</evidence>
<keyword evidence="2" id="KW-0695">RNA-directed DNA polymerase</keyword>
<keyword evidence="2" id="KW-0548">Nucleotidyltransferase</keyword>
<accession>A0A699KKW7</accession>